<reference evidence="1" key="1">
    <citation type="submission" date="2019-10" db="EMBL/GenBank/DDBJ databases">
        <authorList>
            <person name="Dow E L."/>
        </authorList>
    </citation>
    <scope>NUCLEOTIDE SEQUENCE</scope>
    <source>
        <strain evidence="1">32</strain>
        <strain evidence="2">Dyadobacter sp. 32 sample 2</strain>
    </source>
</reference>
<dbReference type="AlphaFoldDB" id="A0A5Q5ACV3"/>
<evidence type="ECO:0000313" key="1">
    <source>
        <dbReference type="EMBL" id="VWV60180.1"/>
    </source>
</evidence>
<organism evidence="1">
    <name type="scientific">Dyadobacter sp. 32</name>
    <dbReference type="NCBI Taxonomy" id="538966"/>
    <lineage>
        <taxon>Bacteria</taxon>
        <taxon>Pseudomonadati</taxon>
        <taxon>Bacteroidota</taxon>
        <taxon>Cytophagia</taxon>
        <taxon>Cytophagales</taxon>
        <taxon>Spirosomataceae</taxon>
        <taxon>Dyadobacter</taxon>
    </lineage>
</organism>
<dbReference type="EMBL" id="LR732074">
    <property type="protein sequence ID" value="VWV60180.1"/>
    <property type="molecule type" value="Genomic_DNA"/>
</dbReference>
<name>A0A5Q5ACV3_9BACT</name>
<evidence type="ECO:0000313" key="2">
    <source>
        <dbReference type="EMBL" id="VXD47755.1"/>
    </source>
</evidence>
<feature type="non-terminal residue" evidence="1">
    <location>
        <position position="1"/>
    </location>
</feature>
<sequence length="49" mass="5813">YDFDNLWRFQNTVHDESIKILHPCGIFWFSLFPFYQCCIPTGLESGNLV</sequence>
<feature type="non-terminal residue" evidence="1">
    <location>
        <position position="49"/>
    </location>
</feature>
<gene>
    <name evidence="1" type="ORF">DYADSP32_5415</name>
</gene>
<proteinExistence type="predicted"/>
<protein>
    <submittedName>
        <fullName evidence="1">Uncharacterized protein</fullName>
    </submittedName>
</protein>
<accession>A0A5Q5ACV3</accession>
<dbReference type="EMBL" id="LR735258">
    <property type="protein sequence ID" value="VXD47755.1"/>
    <property type="molecule type" value="Genomic_DNA"/>
</dbReference>